<feature type="chain" id="PRO_5009312699" evidence="1">
    <location>
        <begin position="19"/>
        <end position="90"/>
    </location>
</feature>
<dbReference type="WBParaSite" id="L893_g20536.t1">
    <property type="protein sequence ID" value="L893_g20536.t1"/>
    <property type="gene ID" value="L893_g20536"/>
</dbReference>
<reference evidence="3" key="1">
    <citation type="submission" date="2016-11" db="UniProtKB">
        <authorList>
            <consortium name="WormBaseParasite"/>
        </authorList>
    </citation>
    <scope>IDENTIFICATION</scope>
</reference>
<keyword evidence="2" id="KW-1185">Reference proteome</keyword>
<accession>A0A1I7YWW8</accession>
<organism evidence="2 3">
    <name type="scientific">Steinernema glaseri</name>
    <dbReference type="NCBI Taxonomy" id="37863"/>
    <lineage>
        <taxon>Eukaryota</taxon>
        <taxon>Metazoa</taxon>
        <taxon>Ecdysozoa</taxon>
        <taxon>Nematoda</taxon>
        <taxon>Chromadorea</taxon>
        <taxon>Rhabditida</taxon>
        <taxon>Tylenchina</taxon>
        <taxon>Panagrolaimomorpha</taxon>
        <taxon>Strongyloidoidea</taxon>
        <taxon>Steinernematidae</taxon>
        <taxon>Steinernema</taxon>
    </lineage>
</organism>
<evidence type="ECO:0000313" key="3">
    <source>
        <dbReference type="WBParaSite" id="L893_g20536.t1"/>
    </source>
</evidence>
<dbReference type="AlphaFoldDB" id="A0A1I7YWW8"/>
<sequence>MFAASLLIVLLASSAVSGQMTFSDGWGKRSAPSAGSFINNDGSLSSSKFTRCNQAYSEALGQIHGEMTKVDAAFQQCQREASRLSRRSMN</sequence>
<name>A0A1I7YWW8_9BILA</name>
<dbReference type="Proteomes" id="UP000095287">
    <property type="component" value="Unplaced"/>
</dbReference>
<evidence type="ECO:0000256" key="1">
    <source>
        <dbReference type="SAM" id="SignalP"/>
    </source>
</evidence>
<feature type="signal peptide" evidence="1">
    <location>
        <begin position="1"/>
        <end position="18"/>
    </location>
</feature>
<keyword evidence="1" id="KW-0732">Signal</keyword>
<evidence type="ECO:0000313" key="2">
    <source>
        <dbReference type="Proteomes" id="UP000095287"/>
    </source>
</evidence>
<proteinExistence type="predicted"/>
<protein>
    <submittedName>
        <fullName evidence="3">Adipokinetic hormone</fullName>
    </submittedName>
</protein>